<sequence length="247" mass="26943">MTNVYACPPWGLTAWELSWNAPGARSQMMFSGKSRTSSFQRPHRLATATITGIGSDRNGAGYVENLKRLLDGGEHLVRVEALAPLWVIAAGRLDLTNAVLEWSAESDDLLWSYSGDDVLFLEGDYGPYGEPTTDGVWPAIQVTGLPANTVVARPSQYLTVTDGETTQGGHVLAPATSDADGVATIRLFEAVTASGYVTIGGRESIVFEALNMPRSVQPARGTFGYTWEFREVFEDEYESWTELNPWA</sequence>
<dbReference type="STRING" id="1461694.ATO9_04145"/>
<reference evidence="1 2" key="1">
    <citation type="journal article" date="2015" name="Antonie Van Leeuwenhoek">
        <title>Pseudooceanicola atlanticus gen. nov. sp. nov., isolated from surface seawater of the Atlantic Ocean and reclassification of Oceanicola batsensis, Oceanicola marinus, Oceanicola nitratireducens, Oceanicola nanhaiensis, Oceanicola antarcticus and Oceanicola flagellatus, as Pseudooceanicola batsensis comb. nov., Pseudooceanicola marinus comb. nov., Pseudooceanicola nitratireducens comb. nov., Pseudooceanicola nanhaiensis comb. nov., Pseudooceanicola antarcticus comb. nov., and Pseudooceanicola flagellatus comb. nov.</title>
        <authorList>
            <person name="Lai Q."/>
            <person name="Li G."/>
            <person name="Liu X."/>
            <person name="Du Y."/>
            <person name="Sun F."/>
            <person name="Shao Z."/>
        </authorList>
    </citation>
    <scope>NUCLEOTIDE SEQUENCE [LARGE SCALE GENOMIC DNA]</scope>
    <source>
        <strain evidence="1 2">22II-s11g</strain>
    </source>
</reference>
<dbReference type="AlphaFoldDB" id="A0A0A0EJW4"/>
<dbReference type="Proteomes" id="UP000030004">
    <property type="component" value="Unassembled WGS sequence"/>
</dbReference>
<dbReference type="EMBL" id="AQQX01000001">
    <property type="protein sequence ID" value="KGM50669.1"/>
    <property type="molecule type" value="Genomic_DNA"/>
</dbReference>
<evidence type="ECO:0000313" key="1">
    <source>
        <dbReference type="EMBL" id="KGM50669.1"/>
    </source>
</evidence>
<dbReference type="RefSeq" id="WP_043745277.1">
    <property type="nucleotide sequence ID" value="NZ_AQQX01000001.1"/>
</dbReference>
<accession>A0A0A0EJW4</accession>
<comment type="caution">
    <text evidence="1">The sequence shown here is derived from an EMBL/GenBank/DDBJ whole genome shotgun (WGS) entry which is preliminary data.</text>
</comment>
<dbReference type="OrthoDB" id="7766502at2"/>
<organism evidence="1 2">
    <name type="scientific">Pseudooceanicola atlanticus</name>
    <dbReference type="NCBI Taxonomy" id="1461694"/>
    <lineage>
        <taxon>Bacteria</taxon>
        <taxon>Pseudomonadati</taxon>
        <taxon>Pseudomonadota</taxon>
        <taxon>Alphaproteobacteria</taxon>
        <taxon>Rhodobacterales</taxon>
        <taxon>Paracoccaceae</taxon>
        <taxon>Pseudooceanicola</taxon>
    </lineage>
</organism>
<keyword evidence="2" id="KW-1185">Reference proteome</keyword>
<proteinExistence type="predicted"/>
<evidence type="ECO:0000313" key="2">
    <source>
        <dbReference type="Proteomes" id="UP000030004"/>
    </source>
</evidence>
<protein>
    <submittedName>
        <fullName evidence="1">Uncharacterized protein</fullName>
    </submittedName>
</protein>
<gene>
    <name evidence="1" type="ORF">ATO9_04145</name>
</gene>
<dbReference type="eggNOG" id="ENOG50335RK">
    <property type="taxonomic scope" value="Bacteria"/>
</dbReference>
<name>A0A0A0EJW4_9RHOB</name>